<protein>
    <submittedName>
        <fullName evidence="1">Uncharacterized protein</fullName>
    </submittedName>
</protein>
<dbReference type="Pfam" id="PF11905">
    <property type="entry name" value="DUF3425"/>
    <property type="match status" value="1"/>
</dbReference>
<sequence length="263" mass="28744">MDVIPDISSGNLSGVSTSDWSNISLASPSFFTATLVTGLEAPNVMLEGSNGDTAGTASSNTRPGDTFVSSIDPASLCLVDSTSSSSSGASGLSPDSYLLPVNELTILRAVLRISHRIGCDQSFWQLEATSPFYAGTGPPTEQLPECWRPTPSQLLVPHHPFIDFLPWPSVRERMIAVLSLPPECRPPNASSPLALIEFAYDVEDSHEGMRIWGDDVYDPASWEVGQVLFERWWFIFDRDVIENSNRWRSLRGASTLHMSLPEA</sequence>
<dbReference type="EMBL" id="NLAX01000010">
    <property type="protein sequence ID" value="PKS08990.1"/>
    <property type="molecule type" value="Genomic_DNA"/>
</dbReference>
<dbReference type="PANTHER" id="PTHR38116:SF9">
    <property type="entry name" value="BZIP DOMAIN-CONTAINING PROTEIN"/>
    <property type="match status" value="1"/>
</dbReference>
<dbReference type="AlphaFoldDB" id="A0A2N3N979"/>
<evidence type="ECO:0000313" key="2">
    <source>
        <dbReference type="Proteomes" id="UP000233524"/>
    </source>
</evidence>
<reference evidence="1 2" key="1">
    <citation type="journal article" date="2017" name="G3 (Bethesda)">
        <title>First Draft Genome Sequence of the Pathogenic Fungus Lomentospora prolificans (Formerly Scedosporium prolificans).</title>
        <authorList>
            <person name="Luo R."/>
            <person name="Zimin A."/>
            <person name="Workman R."/>
            <person name="Fan Y."/>
            <person name="Pertea G."/>
            <person name="Grossman N."/>
            <person name="Wear M.P."/>
            <person name="Jia B."/>
            <person name="Miller H."/>
            <person name="Casadevall A."/>
            <person name="Timp W."/>
            <person name="Zhang S.X."/>
            <person name="Salzberg S.L."/>
        </authorList>
    </citation>
    <scope>NUCLEOTIDE SEQUENCE [LARGE SCALE GENOMIC DNA]</scope>
    <source>
        <strain evidence="1 2">JHH-5317</strain>
    </source>
</reference>
<organism evidence="1 2">
    <name type="scientific">Lomentospora prolificans</name>
    <dbReference type="NCBI Taxonomy" id="41688"/>
    <lineage>
        <taxon>Eukaryota</taxon>
        <taxon>Fungi</taxon>
        <taxon>Dikarya</taxon>
        <taxon>Ascomycota</taxon>
        <taxon>Pezizomycotina</taxon>
        <taxon>Sordariomycetes</taxon>
        <taxon>Hypocreomycetidae</taxon>
        <taxon>Microascales</taxon>
        <taxon>Microascaceae</taxon>
        <taxon>Lomentospora</taxon>
    </lineage>
</organism>
<dbReference type="Proteomes" id="UP000233524">
    <property type="component" value="Unassembled WGS sequence"/>
</dbReference>
<comment type="caution">
    <text evidence="1">The sequence shown here is derived from an EMBL/GenBank/DDBJ whole genome shotgun (WGS) entry which is preliminary data.</text>
</comment>
<dbReference type="OrthoDB" id="2245989at2759"/>
<dbReference type="STRING" id="41688.A0A2N3N979"/>
<dbReference type="VEuPathDB" id="FungiDB:jhhlp_003603"/>
<dbReference type="PANTHER" id="PTHR38116">
    <property type="entry name" value="CHROMOSOME 7, WHOLE GENOME SHOTGUN SEQUENCE"/>
    <property type="match status" value="1"/>
</dbReference>
<gene>
    <name evidence="1" type="ORF">jhhlp_003603</name>
</gene>
<proteinExistence type="predicted"/>
<dbReference type="InterPro" id="IPR021833">
    <property type="entry name" value="DUF3425"/>
</dbReference>
<dbReference type="InParanoid" id="A0A2N3N979"/>
<accession>A0A2N3N979</accession>
<evidence type="ECO:0000313" key="1">
    <source>
        <dbReference type="EMBL" id="PKS08990.1"/>
    </source>
</evidence>
<keyword evidence="2" id="KW-1185">Reference proteome</keyword>
<name>A0A2N3N979_9PEZI</name>